<name>A0A1B7L8X4_9ENTR</name>
<keyword evidence="2" id="KW-1185">Reference proteome</keyword>
<dbReference type="Gene3D" id="2.60.120.10">
    <property type="entry name" value="Jelly Rolls"/>
    <property type="match status" value="1"/>
</dbReference>
<dbReference type="CDD" id="cd20293">
    <property type="entry name" value="cupin_HutD_N"/>
    <property type="match status" value="1"/>
</dbReference>
<sequence>MIQVWSVENLPVTRWRNGGGETREIIATPGPEGSDFLWRASIATLDKDGPFSHFSGIDRVITLLEGTGVTLTVDGKDIPLALHTPLAFSGDSTCTARITGQSQDFNIMTLRGACNAHVEVVNSAQQSHSGVCLVLSGEWQLNGSELVAGMGAWWHNEHSTIRPVSAGGKLLFCRIEEG</sequence>
<organism evidence="1 2">
    <name type="scientific">Mangrovibacter phragmitis</name>
    <dbReference type="NCBI Taxonomy" id="1691903"/>
    <lineage>
        <taxon>Bacteria</taxon>
        <taxon>Pseudomonadati</taxon>
        <taxon>Pseudomonadota</taxon>
        <taxon>Gammaproteobacteria</taxon>
        <taxon>Enterobacterales</taxon>
        <taxon>Enterobacteriaceae</taxon>
        <taxon>Mangrovibacter</taxon>
    </lineage>
</organism>
<evidence type="ECO:0000313" key="2">
    <source>
        <dbReference type="Proteomes" id="UP000078225"/>
    </source>
</evidence>
<evidence type="ECO:0000313" key="1">
    <source>
        <dbReference type="EMBL" id="OAT78799.1"/>
    </source>
</evidence>
<gene>
    <name evidence="1" type="ORF">A9B99_03595</name>
</gene>
<dbReference type="SUPFAM" id="SSF51182">
    <property type="entry name" value="RmlC-like cupins"/>
    <property type="match status" value="1"/>
</dbReference>
<dbReference type="RefSeq" id="WP_064594687.1">
    <property type="nucleotide sequence ID" value="NZ_CP134782.1"/>
</dbReference>
<dbReference type="EMBL" id="LYRP01000001">
    <property type="protein sequence ID" value="OAT78799.1"/>
    <property type="molecule type" value="Genomic_DNA"/>
</dbReference>
<comment type="caution">
    <text evidence="1">The sequence shown here is derived from an EMBL/GenBank/DDBJ whole genome shotgun (WGS) entry which is preliminary data.</text>
</comment>
<dbReference type="PANTHER" id="PTHR37943">
    <property type="entry name" value="PROTEIN VES"/>
    <property type="match status" value="1"/>
</dbReference>
<dbReference type="InterPro" id="IPR010282">
    <property type="entry name" value="Uncharacterised_HutD/Ves"/>
</dbReference>
<protein>
    <recommendedName>
        <fullName evidence="3">HutD family protein</fullName>
    </recommendedName>
</protein>
<dbReference type="Pfam" id="PF05962">
    <property type="entry name" value="HutD"/>
    <property type="match status" value="1"/>
</dbReference>
<evidence type="ECO:0008006" key="3">
    <source>
        <dbReference type="Google" id="ProtNLM"/>
    </source>
</evidence>
<dbReference type="STRING" id="1691903.A9B99_03595"/>
<dbReference type="InterPro" id="IPR011051">
    <property type="entry name" value="RmlC_Cupin_sf"/>
</dbReference>
<proteinExistence type="predicted"/>
<dbReference type="Proteomes" id="UP000078225">
    <property type="component" value="Unassembled WGS sequence"/>
</dbReference>
<dbReference type="InterPro" id="IPR014710">
    <property type="entry name" value="RmlC-like_jellyroll"/>
</dbReference>
<accession>A0A1B7L8X4</accession>
<dbReference type="AlphaFoldDB" id="A0A1B7L8X4"/>
<dbReference type="OrthoDB" id="9800082at2"/>
<reference evidence="2" key="1">
    <citation type="submission" date="2016-05" db="EMBL/GenBank/DDBJ databases">
        <authorList>
            <person name="Behera P."/>
            <person name="Vaishampayan P."/>
            <person name="Singh N."/>
            <person name="Raina V."/>
            <person name="Suar M."/>
            <person name="Pattnaik A."/>
            <person name="Rastogi G."/>
        </authorList>
    </citation>
    <scope>NUCLEOTIDE SEQUENCE [LARGE SCALE GENOMIC DNA]</scope>
    <source>
        <strain evidence="2">MP23</strain>
    </source>
</reference>
<dbReference type="PANTHER" id="PTHR37943:SF1">
    <property type="entry name" value="PROTEIN VES"/>
    <property type="match status" value="1"/>
</dbReference>